<feature type="transmembrane region" description="Helical" evidence="6">
    <location>
        <begin position="391"/>
        <end position="417"/>
    </location>
</feature>
<keyword evidence="2" id="KW-1003">Cell membrane</keyword>
<dbReference type="AlphaFoldDB" id="A0A504UBH5"/>
<dbReference type="GO" id="GO:0016765">
    <property type="term" value="F:transferase activity, transferring alkyl or aryl (other than methyl) groups"/>
    <property type="evidence" value="ECO:0007669"/>
    <property type="project" value="InterPro"/>
</dbReference>
<keyword evidence="3 6" id="KW-0812">Transmembrane</keyword>
<evidence type="ECO:0000256" key="4">
    <source>
        <dbReference type="ARBA" id="ARBA00022989"/>
    </source>
</evidence>
<feature type="transmembrane region" description="Helical" evidence="6">
    <location>
        <begin position="322"/>
        <end position="344"/>
    </location>
</feature>
<gene>
    <name evidence="7" type="ORF">FJQ55_15075</name>
</gene>
<keyword evidence="5 6" id="KW-0472">Membrane</keyword>
<evidence type="ECO:0000256" key="3">
    <source>
        <dbReference type="ARBA" id="ARBA00022692"/>
    </source>
</evidence>
<evidence type="ECO:0000256" key="6">
    <source>
        <dbReference type="SAM" id="Phobius"/>
    </source>
</evidence>
<evidence type="ECO:0000256" key="5">
    <source>
        <dbReference type="ARBA" id="ARBA00023136"/>
    </source>
</evidence>
<dbReference type="Gene3D" id="1.10.357.140">
    <property type="entry name" value="UbiA prenyltransferase"/>
    <property type="match status" value="1"/>
</dbReference>
<dbReference type="Gene3D" id="3.40.50.1000">
    <property type="entry name" value="HAD superfamily/HAD-like"/>
    <property type="match status" value="1"/>
</dbReference>
<keyword evidence="8" id="KW-1185">Reference proteome</keyword>
<dbReference type="CDD" id="cd13963">
    <property type="entry name" value="PT_UbiA_2"/>
    <property type="match status" value="1"/>
</dbReference>
<dbReference type="PANTHER" id="PTHR11048:SF5">
    <property type="entry name" value="DECAPRENYL-PHOSPHATE PHOSPHORIBOSYLTRANSFERASE"/>
    <property type="match status" value="1"/>
</dbReference>
<reference evidence="7 8" key="1">
    <citation type="submission" date="2019-06" db="EMBL/GenBank/DDBJ databases">
        <title>Rhizobium sp. CL12 isolated from roots of soybean.</title>
        <authorList>
            <person name="Wang C."/>
        </authorList>
    </citation>
    <scope>NUCLEOTIDE SEQUENCE [LARGE SCALE GENOMIC DNA]</scope>
    <source>
        <strain evidence="7 8">CL12</strain>
    </source>
</reference>
<dbReference type="InterPro" id="IPR039653">
    <property type="entry name" value="Prenyltransferase"/>
</dbReference>
<dbReference type="InterPro" id="IPR023214">
    <property type="entry name" value="HAD_sf"/>
</dbReference>
<dbReference type="GO" id="GO:0005886">
    <property type="term" value="C:plasma membrane"/>
    <property type="evidence" value="ECO:0007669"/>
    <property type="project" value="TreeGrafter"/>
</dbReference>
<sequence length="482" mass="53404">MFPSSVAPLGQLNDIPLVVDLDGTLIKTDLLYESLFDALSRRHIEVFNRDLPSRLSRNGIKRHLLSFCDIDHGNLPYNENVLSIINAARGAGRKVYLATASDRFHAEKVADHLEVFDGVFASDEHQNLKGETKARALVEAFGDGGFDYIGNDTSDKAIWRHARRAYGVHMSASLARDLAASHPDHVAVQGKQSRWTALVSAMRPHQYAKNGLIFVPLLTAHQFNLEALFNAFLAFIAFSLCASGVYLLNDLLDIQADRAHPTKRKRPFASGQLPIAFGMAFIPLLTLAAFALAWCISFHFFLTLLIYYVVTNAYSFVIKRRMIIDVVTLACLYTLRVFAGAAAIDVSVSDWLFTFSLLIFTALALLKRYIELAGRLDRQLSDPSNRNYKVADLPVIMALAAAAGMNSVMVIALYVSSDTVAGLYTHPRLLWGLCPLFLYWIARAVMLAHRRLMDDDPIAFALKDNRSWGVGLAAVSLVLAAL</sequence>
<feature type="transmembrane region" description="Helical" evidence="6">
    <location>
        <begin position="268"/>
        <end position="285"/>
    </location>
</feature>
<dbReference type="RefSeq" id="WP_140829433.1">
    <property type="nucleotide sequence ID" value="NZ_VFYP01000002.1"/>
</dbReference>
<evidence type="ECO:0000256" key="2">
    <source>
        <dbReference type="ARBA" id="ARBA00022475"/>
    </source>
</evidence>
<organism evidence="7 8">
    <name type="scientific">Rhizobium glycinendophyticum</name>
    <dbReference type="NCBI Taxonomy" id="2589807"/>
    <lineage>
        <taxon>Bacteria</taxon>
        <taxon>Pseudomonadati</taxon>
        <taxon>Pseudomonadota</taxon>
        <taxon>Alphaproteobacteria</taxon>
        <taxon>Hyphomicrobiales</taxon>
        <taxon>Rhizobiaceae</taxon>
        <taxon>Rhizobium/Agrobacterium group</taxon>
        <taxon>Rhizobium</taxon>
    </lineage>
</organism>
<evidence type="ECO:0000313" key="7">
    <source>
        <dbReference type="EMBL" id="TPP06986.1"/>
    </source>
</evidence>
<evidence type="ECO:0000256" key="1">
    <source>
        <dbReference type="ARBA" id="ARBA00004141"/>
    </source>
</evidence>
<dbReference type="Proteomes" id="UP000316429">
    <property type="component" value="Unassembled WGS sequence"/>
</dbReference>
<feature type="transmembrane region" description="Helical" evidence="6">
    <location>
        <begin position="429"/>
        <end position="448"/>
    </location>
</feature>
<dbReference type="OrthoDB" id="9803632at2"/>
<evidence type="ECO:0000313" key="8">
    <source>
        <dbReference type="Proteomes" id="UP000316429"/>
    </source>
</evidence>
<comment type="caution">
    <text evidence="7">The sequence shown here is derived from an EMBL/GenBank/DDBJ whole genome shotgun (WGS) entry which is preliminary data.</text>
</comment>
<dbReference type="SUPFAM" id="SSF56784">
    <property type="entry name" value="HAD-like"/>
    <property type="match status" value="1"/>
</dbReference>
<dbReference type="InterPro" id="IPR000537">
    <property type="entry name" value="UbiA_prenyltransferase"/>
</dbReference>
<comment type="subcellular location">
    <subcellularLocation>
        <location evidence="1">Membrane</location>
        <topology evidence="1">Multi-pass membrane protein</topology>
    </subcellularLocation>
</comment>
<dbReference type="GO" id="GO:0009247">
    <property type="term" value="P:glycolipid biosynthetic process"/>
    <property type="evidence" value="ECO:0007669"/>
    <property type="project" value="TreeGrafter"/>
</dbReference>
<dbReference type="InterPro" id="IPR044878">
    <property type="entry name" value="UbiA_sf"/>
</dbReference>
<accession>A0A504UBH5</accession>
<feature type="transmembrane region" description="Helical" evidence="6">
    <location>
        <begin position="227"/>
        <end position="248"/>
    </location>
</feature>
<dbReference type="NCBIfam" id="NF006088">
    <property type="entry name" value="PRK08238.1"/>
    <property type="match status" value="1"/>
</dbReference>
<feature type="transmembrane region" description="Helical" evidence="6">
    <location>
        <begin position="350"/>
        <end position="370"/>
    </location>
</feature>
<protein>
    <submittedName>
        <fullName evidence="7">UbiA family prenyltransferase</fullName>
    </submittedName>
</protein>
<keyword evidence="7" id="KW-0808">Transferase</keyword>
<dbReference type="EMBL" id="VFYP01000002">
    <property type="protein sequence ID" value="TPP06986.1"/>
    <property type="molecule type" value="Genomic_DNA"/>
</dbReference>
<proteinExistence type="predicted"/>
<dbReference type="InterPro" id="IPR036412">
    <property type="entry name" value="HAD-like_sf"/>
</dbReference>
<name>A0A504UBH5_9HYPH</name>
<feature type="transmembrane region" description="Helical" evidence="6">
    <location>
        <begin position="291"/>
        <end position="310"/>
    </location>
</feature>
<dbReference type="PANTHER" id="PTHR11048">
    <property type="entry name" value="PRENYLTRANSFERASES"/>
    <property type="match status" value="1"/>
</dbReference>
<keyword evidence="4 6" id="KW-1133">Transmembrane helix</keyword>
<dbReference type="Pfam" id="PF01040">
    <property type="entry name" value="UbiA"/>
    <property type="match status" value="1"/>
</dbReference>